<dbReference type="InterPro" id="IPR044925">
    <property type="entry name" value="His-Me_finger_sf"/>
</dbReference>
<dbReference type="GO" id="GO:0005634">
    <property type="term" value="C:nucleus"/>
    <property type="evidence" value="ECO:0007669"/>
    <property type="project" value="TreeGrafter"/>
</dbReference>
<keyword evidence="6" id="KW-0732">Signal</keyword>
<dbReference type="Pfam" id="PF01223">
    <property type="entry name" value="Endonuclease_NS"/>
    <property type="match status" value="1"/>
</dbReference>
<organism evidence="8 9">
    <name type="scientific">Exocentrus adspersus</name>
    <dbReference type="NCBI Taxonomy" id="1586481"/>
    <lineage>
        <taxon>Eukaryota</taxon>
        <taxon>Metazoa</taxon>
        <taxon>Ecdysozoa</taxon>
        <taxon>Arthropoda</taxon>
        <taxon>Hexapoda</taxon>
        <taxon>Insecta</taxon>
        <taxon>Pterygota</taxon>
        <taxon>Neoptera</taxon>
        <taxon>Endopterygota</taxon>
        <taxon>Coleoptera</taxon>
        <taxon>Polyphaga</taxon>
        <taxon>Cucujiformia</taxon>
        <taxon>Chrysomeloidea</taxon>
        <taxon>Cerambycidae</taxon>
        <taxon>Lamiinae</taxon>
        <taxon>Acanthocinini</taxon>
        <taxon>Exocentrus</taxon>
    </lineage>
</organism>
<feature type="binding site" evidence="5">
    <location>
        <position position="267"/>
    </location>
    <ligand>
        <name>Mg(2+)</name>
        <dbReference type="ChEBI" id="CHEBI:18420"/>
        <note>catalytic</note>
    </ligand>
</feature>
<dbReference type="InterPro" id="IPR044929">
    <property type="entry name" value="DNA/RNA_non-sp_Endonuclease_sf"/>
</dbReference>
<dbReference type="GO" id="GO:0046872">
    <property type="term" value="F:metal ion binding"/>
    <property type="evidence" value="ECO:0007669"/>
    <property type="project" value="UniProtKB-KW"/>
</dbReference>
<comment type="caution">
    <text evidence="8">The sequence shown here is derived from an EMBL/GenBank/DDBJ whole genome shotgun (WGS) entry which is preliminary data.</text>
</comment>
<dbReference type="AlphaFoldDB" id="A0AAV8VGZ4"/>
<evidence type="ECO:0000256" key="3">
    <source>
        <dbReference type="ARBA" id="ARBA00022759"/>
    </source>
</evidence>
<dbReference type="PANTHER" id="PTHR13966">
    <property type="entry name" value="ENDONUCLEASE RELATED"/>
    <property type="match status" value="1"/>
</dbReference>
<evidence type="ECO:0000313" key="8">
    <source>
        <dbReference type="EMBL" id="KAJ8913414.1"/>
    </source>
</evidence>
<dbReference type="GO" id="GO:0004521">
    <property type="term" value="F:RNA endonuclease activity"/>
    <property type="evidence" value="ECO:0007669"/>
    <property type="project" value="TreeGrafter"/>
</dbReference>
<dbReference type="PANTHER" id="PTHR13966:SF19">
    <property type="entry name" value="NUCLEASE EXOG, MITOCHONDRIAL"/>
    <property type="match status" value="1"/>
</dbReference>
<dbReference type="SMART" id="SM00892">
    <property type="entry name" value="Endonuclease_NS"/>
    <property type="match status" value="1"/>
</dbReference>
<keyword evidence="3" id="KW-0378">Hydrolase</keyword>
<reference evidence="8 9" key="1">
    <citation type="journal article" date="2023" name="Insect Mol. Biol.">
        <title>Genome sequencing provides insights into the evolution of gene families encoding plant cell wall-degrading enzymes in longhorned beetles.</title>
        <authorList>
            <person name="Shin N.R."/>
            <person name="Okamura Y."/>
            <person name="Kirsch R."/>
            <person name="Pauchet Y."/>
        </authorList>
    </citation>
    <scope>NUCLEOTIDE SEQUENCE [LARGE SCALE GENOMIC DNA]</scope>
    <source>
        <strain evidence="8">EAD_L_NR</strain>
    </source>
</reference>
<dbReference type="Gene3D" id="3.40.570.10">
    <property type="entry name" value="Extracellular Endonuclease, subunit A"/>
    <property type="match status" value="1"/>
</dbReference>
<feature type="domain" description="DNA/RNA non-specific endonuclease/pyrophosphatase/phosphodiesterase" evidence="7">
    <location>
        <begin position="142"/>
        <end position="393"/>
    </location>
</feature>
<evidence type="ECO:0000256" key="1">
    <source>
        <dbReference type="ARBA" id="ARBA00010052"/>
    </source>
</evidence>
<feature type="chain" id="PRO_5043956230" description="DNA/RNA non-specific endonuclease/pyrophosphatase/phosphodiesterase domain-containing protein" evidence="6">
    <location>
        <begin position="18"/>
        <end position="448"/>
    </location>
</feature>
<evidence type="ECO:0000256" key="4">
    <source>
        <dbReference type="PIRSR" id="PIRSR640255-1"/>
    </source>
</evidence>
<accession>A0AAV8VGZ4</accession>
<dbReference type="SUPFAM" id="SSF54060">
    <property type="entry name" value="His-Me finger endonucleases"/>
    <property type="match status" value="1"/>
</dbReference>
<gene>
    <name evidence="8" type="ORF">NQ315_017157</name>
</gene>
<dbReference type="Proteomes" id="UP001159042">
    <property type="component" value="Unassembled WGS sequence"/>
</dbReference>
<dbReference type="GO" id="GO:0005743">
    <property type="term" value="C:mitochondrial inner membrane"/>
    <property type="evidence" value="ECO:0007669"/>
    <property type="project" value="TreeGrafter"/>
</dbReference>
<dbReference type="InterPro" id="IPR040255">
    <property type="entry name" value="Non-specific_endonuclease"/>
</dbReference>
<evidence type="ECO:0000256" key="5">
    <source>
        <dbReference type="PIRSR" id="PIRSR640255-2"/>
    </source>
</evidence>
<protein>
    <recommendedName>
        <fullName evidence="7">DNA/RNA non-specific endonuclease/pyrophosphatase/phosphodiesterase domain-containing protein</fullName>
    </recommendedName>
</protein>
<feature type="signal peptide" evidence="6">
    <location>
        <begin position="1"/>
        <end position="17"/>
    </location>
</feature>
<feature type="active site" description="Proton acceptor" evidence="4">
    <location>
        <position position="237"/>
    </location>
</feature>
<evidence type="ECO:0000259" key="7">
    <source>
        <dbReference type="SMART" id="SM00892"/>
    </source>
</evidence>
<keyword evidence="9" id="KW-1185">Reference proteome</keyword>
<dbReference type="FunFam" id="3.40.570.10:FF:000007">
    <property type="entry name" value="Alkaline nuclease"/>
    <property type="match status" value="1"/>
</dbReference>
<keyword evidence="3" id="KW-0255">Endonuclease</keyword>
<dbReference type="GO" id="GO:0000014">
    <property type="term" value="F:single-stranded DNA endodeoxyribonuclease activity"/>
    <property type="evidence" value="ECO:0007669"/>
    <property type="project" value="TreeGrafter"/>
</dbReference>
<evidence type="ECO:0000313" key="9">
    <source>
        <dbReference type="Proteomes" id="UP001159042"/>
    </source>
</evidence>
<evidence type="ECO:0000256" key="6">
    <source>
        <dbReference type="SAM" id="SignalP"/>
    </source>
</evidence>
<comment type="similarity">
    <text evidence="1">Belongs to the DNA/RNA non-specific endonuclease family.</text>
</comment>
<dbReference type="GO" id="GO:0003676">
    <property type="term" value="F:nucleic acid binding"/>
    <property type="evidence" value="ECO:0007669"/>
    <property type="project" value="InterPro"/>
</dbReference>
<dbReference type="GO" id="GO:0006309">
    <property type="term" value="P:apoptotic DNA fragmentation"/>
    <property type="evidence" value="ECO:0007669"/>
    <property type="project" value="TreeGrafter"/>
</dbReference>
<evidence type="ECO:0000256" key="2">
    <source>
        <dbReference type="ARBA" id="ARBA00022722"/>
    </source>
</evidence>
<dbReference type="InterPro" id="IPR001604">
    <property type="entry name" value="Endo_G_ENPP1-like_dom"/>
</dbReference>
<sequence>MWFLLLSVSVLSSVASAATTAGCVISTNGDLGEPQPLIVDLSLNIIEPQGKDEVAFSANETFLLSCPNSHLIVESGNTKRNLTENETATCVSGKQFRVQNTTTIFANITCLQYPYHVARLTNQTCEHGNQEIEVGFFILQTYVRHVSICFDKKQHASLYSYFRLTPTIQGRQSGFPRPSWINGNFYSFGSNSSNTDANSLLILANQIATISKLIGYNSTTSNPYVNNTADLYLARGHLTAKADFVYGSQQRLTFHMVNAMPQWQTFNGINWAYLEADVRNLAINYNLTLQVYTGTYGVMSLPHVVTNQSVKIYLYNDNSGNQEFPVPLLYWKFVYEPVQQAGIVLVGVNNPYIVNVSDAIICTDVYDTINWTTTFSRNDILNGYMYGCDPDELRKTITYIPKVTVKSLLVFNSSYNGTRPSSAEDLRSISFTVSILCIFLISSVNIMS</sequence>
<dbReference type="EMBL" id="JANEYG010000094">
    <property type="protein sequence ID" value="KAJ8913414.1"/>
    <property type="molecule type" value="Genomic_DNA"/>
</dbReference>
<name>A0AAV8VGZ4_9CUCU</name>
<proteinExistence type="inferred from homology"/>
<keyword evidence="5" id="KW-0479">Metal-binding</keyword>
<keyword evidence="2" id="KW-0540">Nuclease</keyword>